<evidence type="ECO:0000313" key="3">
    <source>
        <dbReference type="Proteomes" id="UP001143192"/>
    </source>
</evidence>
<organism evidence="2 4">
    <name type="scientific">Bacteroides muris</name>
    <name type="common">ex Fokt et al. 2023</name>
    <dbReference type="NCBI Taxonomy" id="2937417"/>
    <lineage>
        <taxon>Bacteria</taxon>
        <taxon>Pseudomonadati</taxon>
        <taxon>Bacteroidota</taxon>
        <taxon>Bacteroidia</taxon>
        <taxon>Bacteroidales</taxon>
        <taxon>Bacteroidaceae</taxon>
        <taxon>Bacteroides</taxon>
    </lineage>
</organism>
<dbReference type="RefSeq" id="WP_257931632.1">
    <property type="nucleotide sequence ID" value="NZ_JAMZED010000021.1"/>
</dbReference>
<proteinExistence type="predicted"/>
<comment type="caution">
    <text evidence="2">The sequence shown here is derived from an EMBL/GenBank/DDBJ whole genome shotgun (WGS) entry which is preliminary data.</text>
</comment>
<dbReference type="Proteomes" id="UP001143192">
    <property type="component" value="Unassembled WGS sequence"/>
</dbReference>
<reference evidence="2" key="2">
    <citation type="submission" date="2022-04" db="EMBL/GenBank/DDBJ databases">
        <authorList>
            <person name="Fokt H."/>
            <person name="Baines J."/>
        </authorList>
    </citation>
    <scope>NUCLEOTIDE SEQUENCE</scope>
    <source>
        <strain evidence="1">KH365_2</strain>
        <strain evidence="2">KH569_7</strain>
    </source>
</reference>
<evidence type="ECO:0000313" key="1">
    <source>
        <dbReference type="EMBL" id="MCR6505004.1"/>
    </source>
</evidence>
<gene>
    <name evidence="2" type="ORF">M1B78_03660</name>
    <name evidence="1" type="ORF">M1B79_10050</name>
</gene>
<dbReference type="Proteomes" id="UP001143810">
    <property type="component" value="Unassembled WGS sequence"/>
</dbReference>
<dbReference type="EMBL" id="JAMZEE010000005">
    <property type="protein sequence ID" value="MCR6507294.1"/>
    <property type="molecule type" value="Genomic_DNA"/>
</dbReference>
<accession>A0A9X2NXV7</accession>
<evidence type="ECO:0000313" key="2">
    <source>
        <dbReference type="EMBL" id="MCR6507294.1"/>
    </source>
</evidence>
<dbReference type="PROSITE" id="PS51257">
    <property type="entry name" value="PROKAR_LIPOPROTEIN"/>
    <property type="match status" value="1"/>
</dbReference>
<dbReference type="AlphaFoldDB" id="A0A9X2NXV7"/>
<evidence type="ECO:0000313" key="4">
    <source>
        <dbReference type="Proteomes" id="UP001143810"/>
    </source>
</evidence>
<protein>
    <submittedName>
        <fullName evidence="2">Uncharacterized protein</fullName>
    </submittedName>
</protein>
<reference evidence="2" key="1">
    <citation type="journal article" date="2022" name="Arch. Microbiol.">
        <title>Bacteroides muris sp. nov. isolated from the cecum of wild-derived house mice.</title>
        <authorList>
            <person name="Fokt H."/>
            <person name="Unni R."/>
            <person name="Repnik U."/>
            <person name="Schmitz R.A."/>
            <person name="Bramkamp M."/>
            <person name="Baines J.F."/>
            <person name="Unterweger D."/>
        </authorList>
    </citation>
    <scope>NUCLEOTIDE SEQUENCE</scope>
    <source>
        <strain evidence="1">KH365_2</strain>
        <strain evidence="2">KH569_7</strain>
    </source>
</reference>
<sequence>MKRFTLLYIIMTLGCYTLMSCSDSDIISDDVEKQTTRSITDDIIYFQNKSVSTNETVSGGTIQVSDVTVTNKAKLSLMGTKTVIIDKSFTVEADSQLEIDIIK</sequence>
<keyword evidence="3" id="KW-1185">Reference proteome</keyword>
<dbReference type="EMBL" id="JAMZED010000021">
    <property type="protein sequence ID" value="MCR6505004.1"/>
    <property type="molecule type" value="Genomic_DNA"/>
</dbReference>
<name>A0A9X2NXV7_9BACE</name>